<dbReference type="PANTHER" id="PTHR23074">
    <property type="entry name" value="AAA DOMAIN-CONTAINING"/>
    <property type="match status" value="1"/>
</dbReference>
<dbReference type="SUPFAM" id="SSF52540">
    <property type="entry name" value="P-loop containing nucleoside triphosphate hydrolases"/>
    <property type="match status" value="1"/>
</dbReference>
<dbReference type="SMART" id="SM00382">
    <property type="entry name" value="AAA"/>
    <property type="match status" value="1"/>
</dbReference>
<keyword evidence="5" id="KW-1185">Reference proteome</keyword>
<evidence type="ECO:0000256" key="1">
    <source>
        <dbReference type="RuleBase" id="RU003651"/>
    </source>
</evidence>
<name>A0AAX0Q7R8_9EURY</name>
<feature type="region of interest" description="Disordered" evidence="2">
    <location>
        <begin position="63"/>
        <end position="92"/>
    </location>
</feature>
<dbReference type="InterPro" id="IPR050304">
    <property type="entry name" value="MT-severing_AAA_ATPase"/>
</dbReference>
<dbReference type="PANTHER" id="PTHR23074:SF83">
    <property type="entry name" value="VACUOLAR PROTEIN SORTING-ASSOCIATED PROTEIN 4A"/>
    <property type="match status" value="1"/>
</dbReference>
<accession>A0AAX0Q7R8</accession>
<evidence type="ECO:0000256" key="2">
    <source>
        <dbReference type="SAM" id="MobiDB-lite"/>
    </source>
</evidence>
<sequence length="394" mass="43998">MKIDLSGPLYDALKKTTAEYHQLKSKNDIQGSREKAGEIAILNQELAKINVSRRKELEEQARRWDAVSKGKTQKTSAKNTITPGMTKNNGEIEEEPDDLLQKANSLITSSKVTWSDIGGLDSVKKLMMETVVIAGLQKPESIKPWKGILLFGPPGTGKTLLAAASAGSLDATFYDVKSESVLSKYFGESSKLISALYTSARKNAPSIVFIDEFDALSQSRDGETSEATRKVLSSLLTELDGLSDKKSDQLLLTLAATNTPWDLDTAVLSRFPRRIYVPLPDQKACKEIIRIQTKGMDISGVSLDRISEKCVEMLYSGRDLSNFCQQAIWTMIHTVNPDLYKMAELPFDELKRRSLATRPLADDDFREAFLKIRSPMTKIMLERYEQWNIECGEV</sequence>
<dbReference type="PROSITE" id="PS00674">
    <property type="entry name" value="AAA"/>
    <property type="match status" value="1"/>
</dbReference>
<protein>
    <submittedName>
        <fullName evidence="4">Cell division protein</fullName>
    </submittedName>
</protein>
<dbReference type="InterPro" id="IPR003593">
    <property type="entry name" value="AAA+_ATPase"/>
</dbReference>
<dbReference type="InterPro" id="IPR003960">
    <property type="entry name" value="ATPase_AAA_CS"/>
</dbReference>
<dbReference type="Proteomes" id="UP000243820">
    <property type="component" value="Unassembled WGS sequence"/>
</dbReference>
<keyword evidence="4" id="KW-0131">Cell cycle</keyword>
<keyword evidence="4" id="KW-0132">Cell division</keyword>
<dbReference type="Pfam" id="PF00004">
    <property type="entry name" value="AAA"/>
    <property type="match status" value="1"/>
</dbReference>
<proteinExistence type="inferred from homology"/>
<dbReference type="RefSeq" id="WP_095642221.1">
    <property type="nucleotide sequence ID" value="NZ_LMVO01000021.1"/>
</dbReference>
<dbReference type="InterPro" id="IPR003959">
    <property type="entry name" value="ATPase_AAA_core"/>
</dbReference>
<dbReference type="GO" id="GO:0005524">
    <property type="term" value="F:ATP binding"/>
    <property type="evidence" value="ECO:0007669"/>
    <property type="project" value="UniProtKB-KW"/>
</dbReference>
<dbReference type="Gene3D" id="1.10.8.60">
    <property type="match status" value="1"/>
</dbReference>
<evidence type="ECO:0000259" key="3">
    <source>
        <dbReference type="SMART" id="SM00382"/>
    </source>
</evidence>
<feature type="compositionally biased region" description="Polar residues" evidence="2">
    <location>
        <begin position="73"/>
        <end position="89"/>
    </location>
</feature>
<gene>
    <name evidence="4" type="ORF">ASJ83_08700</name>
</gene>
<dbReference type="EMBL" id="LMVO01000021">
    <property type="protein sequence ID" value="PAV09208.1"/>
    <property type="molecule type" value="Genomic_DNA"/>
</dbReference>
<comment type="similarity">
    <text evidence="1">Belongs to the AAA ATPase family.</text>
</comment>
<dbReference type="Gene3D" id="3.40.50.300">
    <property type="entry name" value="P-loop containing nucleotide triphosphate hydrolases"/>
    <property type="match status" value="1"/>
</dbReference>
<organism evidence="4 5">
    <name type="scientific">Methanocorpusculum parvum</name>
    <dbReference type="NCBI Taxonomy" id="2193"/>
    <lineage>
        <taxon>Archaea</taxon>
        <taxon>Methanobacteriati</taxon>
        <taxon>Methanobacteriota</taxon>
        <taxon>Stenosarchaea group</taxon>
        <taxon>Methanomicrobia</taxon>
        <taxon>Methanomicrobiales</taxon>
        <taxon>Methanocorpusculaceae</taxon>
        <taxon>Methanocorpusculum</taxon>
    </lineage>
</organism>
<dbReference type="GO" id="GO:0016887">
    <property type="term" value="F:ATP hydrolysis activity"/>
    <property type="evidence" value="ECO:0007669"/>
    <property type="project" value="InterPro"/>
</dbReference>
<keyword evidence="1" id="KW-0547">Nucleotide-binding</keyword>
<comment type="caution">
    <text evidence="4">The sequence shown here is derived from an EMBL/GenBank/DDBJ whole genome shotgun (WGS) entry which is preliminary data.</text>
</comment>
<evidence type="ECO:0000313" key="4">
    <source>
        <dbReference type="EMBL" id="PAV09208.1"/>
    </source>
</evidence>
<keyword evidence="1" id="KW-0067">ATP-binding</keyword>
<feature type="domain" description="AAA+ ATPase" evidence="3">
    <location>
        <begin position="144"/>
        <end position="281"/>
    </location>
</feature>
<dbReference type="AlphaFoldDB" id="A0AAX0Q7R8"/>
<dbReference type="GO" id="GO:0051301">
    <property type="term" value="P:cell division"/>
    <property type="evidence" value="ECO:0007669"/>
    <property type="project" value="UniProtKB-KW"/>
</dbReference>
<evidence type="ECO:0000313" key="5">
    <source>
        <dbReference type="Proteomes" id="UP000243820"/>
    </source>
</evidence>
<dbReference type="InterPro" id="IPR027417">
    <property type="entry name" value="P-loop_NTPase"/>
</dbReference>
<reference evidence="4 5" key="1">
    <citation type="journal article" date="2017" name="BMC Genomics">
        <title>Genomic analysis of methanogenic archaea reveals a shift towards energy conservation.</title>
        <authorList>
            <person name="Gilmore S.P."/>
            <person name="Henske J.K."/>
            <person name="Sexton J.A."/>
            <person name="Solomon K.V."/>
            <person name="Seppala S."/>
            <person name="Yoo J.I."/>
            <person name="Huyett L.M."/>
            <person name="Pressman A."/>
            <person name="Cogan J.Z."/>
            <person name="Kivenson V."/>
            <person name="Peng X."/>
            <person name="Tan Y."/>
            <person name="Valentine D.L."/>
            <person name="O'Malley M.A."/>
        </authorList>
    </citation>
    <scope>NUCLEOTIDE SEQUENCE [LARGE SCALE GENOMIC DNA]</scope>
    <source>
        <strain evidence="4 5">XII</strain>
    </source>
</reference>